<dbReference type="EMBL" id="MN121852">
    <property type="protein sequence ID" value="QHN51316.1"/>
    <property type="molecule type" value="Genomic_DNA"/>
</dbReference>
<sequence length="430" mass="48441">MNLQLRKNNPSFRQRFFLTISLLTLVRIGSFIPLPYIDINTFSPLGGSNNSTTAIANILNNFSGGGNASFSILSLGILPNINASIFIQLLTTINPTLLKLQKNEGEYGRRKLIDYTRYLTFFCAVIEGIITTYSFRSLIFDWNILVLIQISLSLITGTMIILWFSELITKYGIGNGSSILICFNIVSNFPDQLRTIALNLSNKSIFIGFFVSSIFLLTTVGCIYINEAVVKVPLVSASQLLRNVNKFSLWNNSNLPLRVNQAGVMPLVFTSSIMVILTSITKFLFGQFINIDFFSNLTFFSTNRILLIGKIFYWLLYGISVFFFTSFYSSVLLDPKDITEQFRKNSVTIKGITPGINTQSYLSLTIKRLTIINAIFLIIILLLLNGLEYLLPISNLNLRGFGLTSQLILVNVLVDTFRKVQNLLNREDIF</sequence>
<dbReference type="PROSITE" id="PS00755">
    <property type="entry name" value="SECY_1"/>
    <property type="match status" value="1"/>
</dbReference>
<evidence type="ECO:0000313" key="13">
    <source>
        <dbReference type="EMBL" id="QJC13566.1"/>
    </source>
</evidence>
<dbReference type="RefSeq" id="YP_009828349.1">
    <property type="nucleotide sequence ID" value="NC_048511.1"/>
</dbReference>
<feature type="transmembrane region" description="Helical" evidence="9">
    <location>
        <begin position="72"/>
        <end position="97"/>
    </location>
</feature>
<dbReference type="GO" id="GO:0065002">
    <property type="term" value="P:intracellular protein transmembrane transport"/>
    <property type="evidence" value="ECO:0007669"/>
    <property type="project" value="UniProtKB-UniRule"/>
</dbReference>
<organism evidence="12">
    <name type="scientific">Sargassum fusiforme</name>
    <name type="common">Hijiki seaweed</name>
    <name type="synonym">Cystophyllum fusiforme</name>
    <dbReference type="NCBI Taxonomy" id="590727"/>
    <lineage>
        <taxon>Eukaryota</taxon>
        <taxon>Sar</taxon>
        <taxon>Stramenopiles</taxon>
        <taxon>Ochrophyta</taxon>
        <taxon>PX clade</taxon>
        <taxon>Phaeophyceae</taxon>
        <taxon>Fucales</taxon>
        <taxon>Sargassaceae</taxon>
        <taxon>Sargassum</taxon>
    </lineage>
</organism>
<reference evidence="13" key="2">
    <citation type="submission" date="2019-12" db="EMBL/GenBank/DDBJ databases">
        <title>The complete chloroplast genome of Sargassum fusiforme.</title>
        <authorList>
            <person name="Liu T."/>
        </authorList>
    </citation>
    <scope>NUCLEOTIDE SEQUENCE</scope>
</reference>
<dbReference type="EMBL" id="MN794016">
    <property type="protein sequence ID" value="QJC13566.1"/>
    <property type="molecule type" value="Genomic_DNA"/>
</dbReference>
<evidence type="ECO:0000256" key="8">
    <source>
        <dbReference type="ARBA" id="ARBA00023136"/>
    </source>
</evidence>
<evidence type="ECO:0000256" key="11">
    <source>
        <dbReference type="RuleBase" id="RU004349"/>
    </source>
</evidence>
<dbReference type="InterPro" id="IPR002208">
    <property type="entry name" value="SecY/SEC61-alpha"/>
</dbReference>
<comment type="function">
    <text evidence="9">The central subunit of the protein translocation channel SecYE. Consists of two halves formed by TMs 1-5 and 6-10. These two domains form a lateral gate at the front which open onto the bilayer between TMs 2 and 7, and are clamped together by SecE at the back. The channel is closed by both a pore ring composed of hydrophobic SecY resides and a short helix (helix 2A) on the extracellular side of the membrane which forms a plug.</text>
</comment>
<keyword evidence="6 9" id="KW-1133">Transmembrane helix</keyword>
<reference evidence="12" key="1">
    <citation type="journal article" date="2019" name="Mitochondrial DNA Part B Resour">
        <title>Characterization of the complete chloroplast genome of Sargassum fusiforme and its phylogenomic position within phaeophyceae.</title>
        <authorList>
            <person name="Zhang Y."/>
            <person name="Wang S."/>
            <person name="Qian W."/>
            <person name="Shi Y."/>
            <person name="Li N."/>
            <person name="Yan X."/>
            <person name="Zou H."/>
            <person name="Wu M."/>
        </authorList>
    </citation>
    <scope>NUCLEOTIDE SEQUENCE</scope>
    <source>
        <strain evidence="12">Fusiforme</strain>
    </source>
</reference>
<evidence type="ECO:0000256" key="1">
    <source>
        <dbReference type="ARBA" id="ARBA00004141"/>
    </source>
</evidence>
<evidence type="ECO:0000256" key="10">
    <source>
        <dbReference type="RuleBase" id="RU003484"/>
    </source>
</evidence>
<evidence type="ECO:0000313" key="12">
    <source>
        <dbReference type="EMBL" id="QHN51316.1"/>
    </source>
</evidence>
<geneLocation type="chloroplast" evidence="12"/>
<accession>A0A6B9TMW7</accession>
<evidence type="ECO:0000256" key="4">
    <source>
        <dbReference type="ARBA" id="ARBA00022692"/>
    </source>
</evidence>
<dbReference type="HAMAP" id="MF_01465">
    <property type="entry name" value="SecY"/>
    <property type="match status" value="1"/>
</dbReference>
<feature type="transmembrane region" description="Helical" evidence="9">
    <location>
        <begin position="264"/>
        <end position="285"/>
    </location>
</feature>
<dbReference type="GeneID" id="55291904"/>
<keyword evidence="9" id="KW-0793">Thylakoid</keyword>
<dbReference type="PRINTS" id="PR00303">
    <property type="entry name" value="SECYTRNLCASE"/>
</dbReference>
<comment type="similarity">
    <text evidence="2 9 11">Belongs to the SecY/SEC61-alpha family.</text>
</comment>
<feature type="transmembrane region" description="Helical" evidence="9">
    <location>
        <begin position="142"/>
        <end position="164"/>
    </location>
</feature>
<dbReference type="SUPFAM" id="SSF103491">
    <property type="entry name" value="Preprotein translocase SecY subunit"/>
    <property type="match status" value="1"/>
</dbReference>
<keyword evidence="12" id="KW-0934">Plastid</keyword>
<protein>
    <recommendedName>
        <fullName evidence="9">Protein translocase subunit SecY</fullName>
    </recommendedName>
</protein>
<dbReference type="PIRSF" id="PIRSF004557">
    <property type="entry name" value="SecY"/>
    <property type="match status" value="1"/>
</dbReference>
<dbReference type="Gene3D" id="1.10.3370.10">
    <property type="entry name" value="SecY subunit domain"/>
    <property type="match status" value="1"/>
</dbReference>
<evidence type="ECO:0000256" key="9">
    <source>
        <dbReference type="HAMAP-Rule" id="MF_01465"/>
    </source>
</evidence>
<feature type="transmembrane region" description="Helical" evidence="9">
    <location>
        <begin position="371"/>
        <end position="391"/>
    </location>
</feature>
<keyword evidence="7 9" id="KW-0811">Translocation</keyword>
<dbReference type="GO" id="GO:0009535">
    <property type="term" value="C:chloroplast thylakoid membrane"/>
    <property type="evidence" value="ECO:0007669"/>
    <property type="project" value="UniProtKB-SubCell"/>
</dbReference>
<dbReference type="PROSITE" id="PS00756">
    <property type="entry name" value="SECY_2"/>
    <property type="match status" value="1"/>
</dbReference>
<evidence type="ECO:0000256" key="5">
    <source>
        <dbReference type="ARBA" id="ARBA00022927"/>
    </source>
</evidence>
<feature type="transmembrane region" description="Helical" evidence="9">
    <location>
        <begin position="118"/>
        <end position="136"/>
    </location>
</feature>
<evidence type="ECO:0000256" key="3">
    <source>
        <dbReference type="ARBA" id="ARBA00022448"/>
    </source>
</evidence>
<dbReference type="NCBIfam" id="TIGR00967">
    <property type="entry name" value="3a0501s007"/>
    <property type="match status" value="1"/>
</dbReference>
<dbReference type="PANTHER" id="PTHR10906">
    <property type="entry name" value="SECY/SEC61-ALPHA FAMILY MEMBER"/>
    <property type="match status" value="1"/>
</dbReference>
<proteinExistence type="inferred from homology"/>
<feature type="transmembrane region" description="Helical" evidence="9">
    <location>
        <begin position="16"/>
        <end position="37"/>
    </location>
</feature>
<keyword evidence="8 9" id="KW-0472">Membrane</keyword>
<feature type="transmembrane region" description="Helical" evidence="9">
    <location>
        <begin position="204"/>
        <end position="226"/>
    </location>
</feature>
<comment type="subunit">
    <text evidence="9">Component of the plastid Sec protein translocase complex, which is composed of at least SecY and SecE.</text>
</comment>
<name>A0A6B9TMW7_SARFS</name>
<evidence type="ECO:0000256" key="6">
    <source>
        <dbReference type="ARBA" id="ARBA00022989"/>
    </source>
</evidence>
<evidence type="ECO:0000256" key="7">
    <source>
        <dbReference type="ARBA" id="ARBA00023010"/>
    </source>
</evidence>
<keyword evidence="3 9" id="KW-0813">Transport</keyword>
<keyword evidence="5 9" id="KW-0653">Protein transport</keyword>
<dbReference type="GO" id="GO:0006605">
    <property type="term" value="P:protein targeting"/>
    <property type="evidence" value="ECO:0007669"/>
    <property type="project" value="UniProtKB-UniRule"/>
</dbReference>
<dbReference type="InterPro" id="IPR026593">
    <property type="entry name" value="SecY"/>
</dbReference>
<comment type="caution">
    <text evidence="9">Lacks conserved residue(s) required for the propagation of feature annotation.</text>
</comment>
<gene>
    <name evidence="9 12" type="primary">secY</name>
</gene>
<dbReference type="InterPro" id="IPR030659">
    <property type="entry name" value="SecY_CS"/>
</dbReference>
<dbReference type="Pfam" id="PF00344">
    <property type="entry name" value="SecY"/>
    <property type="match status" value="1"/>
</dbReference>
<keyword evidence="4 9" id="KW-0812">Transmembrane</keyword>
<dbReference type="AlphaFoldDB" id="A0A6B9TMW7"/>
<dbReference type="InterPro" id="IPR023201">
    <property type="entry name" value="SecY_dom_sf"/>
</dbReference>
<comment type="subcellular location">
    <subcellularLocation>
        <location evidence="1 10">Membrane</location>
        <topology evidence="1 10">Multi-pass membrane protein</topology>
    </subcellularLocation>
    <subcellularLocation>
        <location evidence="9">Plastid</location>
        <location evidence="9">Chloroplast thylakoid membrane</location>
        <topology evidence="9">Multi-pass membrane protein</topology>
    </subcellularLocation>
</comment>
<feature type="transmembrane region" description="Helical" evidence="9">
    <location>
        <begin position="305"/>
        <end position="328"/>
    </location>
</feature>
<evidence type="ECO:0000256" key="2">
    <source>
        <dbReference type="ARBA" id="ARBA00005751"/>
    </source>
</evidence>
<keyword evidence="12" id="KW-0150">Chloroplast</keyword>